<gene>
    <name evidence="2" type="ORF">NBRC111894_4102</name>
</gene>
<accession>A0A4Y1ZJH1</accession>
<dbReference type="NCBIfam" id="TIGR00277">
    <property type="entry name" value="HDIG"/>
    <property type="match status" value="1"/>
</dbReference>
<dbReference type="InterPro" id="IPR003607">
    <property type="entry name" value="HD/PDEase_dom"/>
</dbReference>
<keyword evidence="2" id="KW-0378">Hydrolase</keyword>
<dbReference type="PANTHER" id="PTHR43155:SF2">
    <property type="entry name" value="CYCLIC DI-GMP PHOSPHODIESTERASE PA4108"/>
    <property type="match status" value="1"/>
</dbReference>
<dbReference type="PROSITE" id="PS51832">
    <property type="entry name" value="HD_GYP"/>
    <property type="match status" value="1"/>
</dbReference>
<name>A0A4Y1ZJH1_9BACL</name>
<feature type="domain" description="HD-GYP" evidence="1">
    <location>
        <begin position="114"/>
        <end position="309"/>
    </location>
</feature>
<evidence type="ECO:0000313" key="2">
    <source>
        <dbReference type="EMBL" id="GAY78548.1"/>
    </source>
</evidence>
<dbReference type="EMBL" id="BEXB01000052">
    <property type="protein sequence ID" value="GAY78548.1"/>
    <property type="molecule type" value="Genomic_DNA"/>
</dbReference>
<reference evidence="2 3" key="1">
    <citation type="submission" date="2017-11" db="EMBL/GenBank/DDBJ databases">
        <title>Draft Genome Sequence of Sporolactobacillus inulinus NBRC 111894 Isolated from Koso, a Japanese Sugar-Vegetable Fermented Beverage.</title>
        <authorList>
            <person name="Chiou T.Y."/>
            <person name="Oshima K."/>
            <person name="Suda W."/>
            <person name="Hattori M."/>
            <person name="Takahashi T."/>
        </authorList>
    </citation>
    <scope>NUCLEOTIDE SEQUENCE [LARGE SCALE GENOMIC DNA]</scope>
    <source>
        <strain evidence="2 3">NBRC111894</strain>
    </source>
</reference>
<dbReference type="PANTHER" id="PTHR43155">
    <property type="entry name" value="CYCLIC DI-GMP PHOSPHODIESTERASE PA4108-RELATED"/>
    <property type="match status" value="1"/>
</dbReference>
<dbReference type="SUPFAM" id="SSF109604">
    <property type="entry name" value="HD-domain/PDEase-like"/>
    <property type="match status" value="1"/>
</dbReference>
<comment type="caution">
    <text evidence="2">The sequence shown here is derived from an EMBL/GenBank/DDBJ whole genome shotgun (WGS) entry which is preliminary data.</text>
</comment>
<protein>
    <submittedName>
        <fullName evidence="2">Putative metal-dependent phosphohydrolase with tandem HD motifs</fullName>
    </submittedName>
</protein>
<evidence type="ECO:0000313" key="3">
    <source>
        <dbReference type="Proteomes" id="UP000319716"/>
    </source>
</evidence>
<dbReference type="RefSeq" id="WP_262393428.1">
    <property type="nucleotide sequence ID" value="NZ_BEXB01000052.1"/>
</dbReference>
<dbReference type="SMART" id="SM00471">
    <property type="entry name" value="HDc"/>
    <property type="match status" value="1"/>
</dbReference>
<evidence type="ECO:0000259" key="1">
    <source>
        <dbReference type="PROSITE" id="PS51832"/>
    </source>
</evidence>
<organism evidence="2 3">
    <name type="scientific">Sporolactobacillus inulinus</name>
    <dbReference type="NCBI Taxonomy" id="2078"/>
    <lineage>
        <taxon>Bacteria</taxon>
        <taxon>Bacillati</taxon>
        <taxon>Bacillota</taxon>
        <taxon>Bacilli</taxon>
        <taxon>Bacillales</taxon>
        <taxon>Sporolactobacillaceae</taxon>
        <taxon>Sporolactobacillus</taxon>
    </lineage>
</organism>
<dbReference type="InterPro" id="IPR006675">
    <property type="entry name" value="HDIG_dom"/>
</dbReference>
<dbReference type="Gene3D" id="1.10.3210.10">
    <property type="entry name" value="Hypothetical protein af1432"/>
    <property type="match status" value="1"/>
</dbReference>
<dbReference type="Proteomes" id="UP000319716">
    <property type="component" value="Unassembled WGS sequence"/>
</dbReference>
<dbReference type="InterPro" id="IPR037522">
    <property type="entry name" value="HD_GYP_dom"/>
</dbReference>
<proteinExistence type="predicted"/>
<dbReference type="AlphaFoldDB" id="A0A4Y1ZJH1"/>
<dbReference type="GO" id="GO:0016787">
    <property type="term" value="F:hydrolase activity"/>
    <property type="evidence" value="ECO:0007669"/>
    <property type="project" value="UniProtKB-KW"/>
</dbReference>
<dbReference type="CDD" id="cd00077">
    <property type="entry name" value="HDc"/>
    <property type="match status" value="1"/>
</dbReference>
<sequence>MPKVIKLENLKDGSILAKDIYINSSVLFRTGMLVSSELINYLKRKGVRSVSVFDAPAFTPFQNTFIPKSRLPEHQHKELTAQFQNEMTQIADELRYGRILHSEASYQWIRGLYLKFYSNPTVRFLMDCLKQWDPVCYIHSLDVFVLTSLFFKHVNWKVSQAFMLGCLLHDIGKLYTPVEILLKKGKLTQREYQRITEHTLNGYRLLKKMNFPEETCCVARSHHERLNGSGYPDHLHVDISDRHLILMMIVDVYSALTMNRSYRKPMLATKAMQILLVDSYTKHLFHQSVCHLFINFIHMFPPATKVVLTNGESGIVLADPTVSDILPKIKLWKTGQVIQLPSDLSVTVKTIIGWDSRDFIEQQRQTWSAFIHYLIDGDHLKALDCLDTMSDGMRIEEVFIKLFEHAMDEISHMLSLNQLLKAQYMVASSTVVRLISWKMMEITRQLRASTMGEIVIVNLDSIQGLARTKLMNDLFTINGWKTELLVEIDDGSMISEIVRLKKAKFLAFYCAQKSQTSLLIQLTATLHDEFPDLNIFVHGSHSGILANDRWANRFRLSTNCSELIRNMKYYLVSQVRT</sequence>
<dbReference type="Pfam" id="PF13487">
    <property type="entry name" value="HD_5"/>
    <property type="match status" value="1"/>
</dbReference>